<dbReference type="Proteomes" id="UP001168575">
    <property type="component" value="Unassembled WGS sequence"/>
</dbReference>
<evidence type="ECO:0000313" key="3">
    <source>
        <dbReference type="EMBL" id="MDO4842248.1"/>
    </source>
</evidence>
<keyword evidence="2" id="KW-0472">Membrane</keyword>
<accession>A0AA43U6E4</accession>
<organism evidence="3 4">
    <name type="scientific">Phoenicibacter congonensis</name>
    <dbReference type="NCBI Taxonomy" id="1944646"/>
    <lineage>
        <taxon>Bacteria</taxon>
        <taxon>Bacillati</taxon>
        <taxon>Actinomycetota</taxon>
        <taxon>Coriobacteriia</taxon>
        <taxon>Eggerthellales</taxon>
        <taxon>Eggerthellaceae</taxon>
        <taxon>Phoenicibacter</taxon>
    </lineage>
</organism>
<feature type="coiled-coil region" evidence="1">
    <location>
        <begin position="420"/>
        <end position="447"/>
    </location>
</feature>
<keyword evidence="1" id="KW-0175">Coiled coil</keyword>
<keyword evidence="2" id="KW-0812">Transmembrane</keyword>
<sequence length="706" mass="76388">MKSLRELSVIAHAALKAKSKKASASFTAAISILLSVTLMFTGVRVYQITSAAAAVQEKTDAAALAAEAQVAKFYSVANTCDTAILAMNATQYVLWGSAIVVACTGNVATSAELIKQAHDVGKARSKFSEAAKKGLNAYQTALPLLAAASSVNVYDENELDGEHTVGLAVLVPMTGSDVTLDTTELEEADEKAAKEMDDVQEQSKELQDIKNQMDKLNAEAYGLDCGSNPSYCLYERAWSLSSISSANNPFYSSADAWDFNVAFNRSLAYFQARAKDENPSSQESEREKAKSYLRKDYYEWVVDKLKEAKSSSASADADSLYDWPEIHHDTEGFKNSERYNEAIYPITEDDSGKKKMHSNANLACAKGYTSKGSASDSEGDDFETCEECEFSTSNVGSIGSATTNTNTGFEHYFQKIRDLKEDWGEQKQKYDEKADELRDKVSSANDMLDGFLSAAKKARIEVNPPGRDGSIAVSLTKHGKGNSVVENLFVHGGDEETWGLAVAGAKLKEDKDESGLALLTKRLEPKGDNLSGAPKAWKSVLQSFGNGGSVGGDAIDEQTSDTKTVTSKIASFAKDLLMKSLDKVGLSPADWSAKKPYICNTEEVVSGQNDAFSTTYSSAQNLARESSSSSTDFMSAGSTLADKKFDSWVEKAKWEIAAVDIPIIGEVKVEIEPKEILGDSGIAKVKEQIAKLQDIQFGNNGVRSWE</sequence>
<feature type="transmembrane region" description="Helical" evidence="2">
    <location>
        <begin position="26"/>
        <end position="46"/>
    </location>
</feature>
<dbReference type="EMBL" id="JAUMVS010000124">
    <property type="protein sequence ID" value="MDO4842248.1"/>
    <property type="molecule type" value="Genomic_DNA"/>
</dbReference>
<gene>
    <name evidence="3" type="ORF">Q3982_06175</name>
</gene>
<protein>
    <recommendedName>
        <fullName evidence="5">Molybdenum cofactor biosynthesis enzyme</fullName>
    </recommendedName>
</protein>
<proteinExistence type="predicted"/>
<dbReference type="AlphaFoldDB" id="A0AA43U6E4"/>
<keyword evidence="2" id="KW-1133">Transmembrane helix</keyword>
<evidence type="ECO:0000256" key="2">
    <source>
        <dbReference type="SAM" id="Phobius"/>
    </source>
</evidence>
<evidence type="ECO:0008006" key="5">
    <source>
        <dbReference type="Google" id="ProtNLM"/>
    </source>
</evidence>
<reference evidence="3" key="1">
    <citation type="submission" date="2023-07" db="EMBL/GenBank/DDBJ databases">
        <title>Between Cages and Wild: Unraveling the Impact of Captivity on Animal Microbiomes and Antimicrobial Resistance.</title>
        <authorList>
            <person name="Schmartz G.P."/>
            <person name="Rehner J."/>
            <person name="Schuff M.J."/>
            <person name="Becker S.L."/>
            <person name="Kravczyk M."/>
            <person name="Gurevich A."/>
            <person name="Francke R."/>
            <person name="Mueller R."/>
            <person name="Keller V."/>
            <person name="Keller A."/>
        </authorList>
    </citation>
    <scope>NUCLEOTIDE SEQUENCE</scope>
    <source>
        <strain evidence="3">S12M_St_49</strain>
    </source>
</reference>
<feature type="coiled-coil region" evidence="1">
    <location>
        <begin position="182"/>
        <end position="219"/>
    </location>
</feature>
<comment type="caution">
    <text evidence="3">The sequence shown here is derived from an EMBL/GenBank/DDBJ whole genome shotgun (WGS) entry which is preliminary data.</text>
</comment>
<evidence type="ECO:0000313" key="4">
    <source>
        <dbReference type="Proteomes" id="UP001168575"/>
    </source>
</evidence>
<evidence type="ECO:0000256" key="1">
    <source>
        <dbReference type="SAM" id="Coils"/>
    </source>
</evidence>
<keyword evidence="4" id="KW-1185">Reference proteome</keyword>
<name>A0AA43U6E4_9ACTN</name>